<feature type="region of interest" description="Disordered" evidence="2">
    <location>
        <begin position="508"/>
        <end position="528"/>
    </location>
</feature>
<dbReference type="InterPro" id="IPR048020">
    <property type="entry name" value="Transpos_IS3"/>
</dbReference>
<dbReference type="PROSITE" id="PS50994">
    <property type="entry name" value="INTEGRASE"/>
    <property type="match status" value="1"/>
</dbReference>
<evidence type="ECO:0000259" key="3">
    <source>
        <dbReference type="PROSITE" id="PS50994"/>
    </source>
</evidence>
<evidence type="ECO:0000256" key="2">
    <source>
        <dbReference type="SAM" id="MobiDB-lite"/>
    </source>
</evidence>
<dbReference type="Gene3D" id="3.30.420.10">
    <property type="entry name" value="Ribonuclease H-like superfamily/Ribonuclease H"/>
    <property type="match status" value="1"/>
</dbReference>
<dbReference type="InterPro" id="IPR009057">
    <property type="entry name" value="Homeodomain-like_sf"/>
</dbReference>
<accession>A0ABT1TYZ6</accession>
<dbReference type="RefSeq" id="WP_256608795.1">
    <property type="nucleotide sequence ID" value="NZ_JANIBL010000139.1"/>
</dbReference>
<dbReference type="InterPro" id="IPR012337">
    <property type="entry name" value="RNaseH-like_sf"/>
</dbReference>
<name>A0ABT1TYZ6_9GAMM</name>
<dbReference type="Proteomes" id="UP001524570">
    <property type="component" value="Unassembled WGS sequence"/>
</dbReference>
<reference evidence="4 5" key="1">
    <citation type="submission" date="2022-07" db="EMBL/GenBank/DDBJ databases">
        <title>Methylomonas rivi sp. nov., Methylomonas rosea sp. nov., Methylomonas aureus sp. nov. and Methylomonas subterranea sp. nov., four novel methanotrophs isolated from a freshwater creek and the deep terrestrial subsurface.</title>
        <authorList>
            <person name="Abin C."/>
            <person name="Sankaranarayanan K."/>
            <person name="Garner C."/>
            <person name="Sindelar R."/>
            <person name="Kotary K."/>
            <person name="Garner R."/>
            <person name="Barclay S."/>
            <person name="Lawson P."/>
            <person name="Krumholz L."/>
        </authorList>
    </citation>
    <scope>NUCLEOTIDE SEQUENCE [LARGE SCALE GENOMIC DNA]</scope>
    <source>
        <strain evidence="4 5">WSC-7</strain>
    </source>
</reference>
<dbReference type="NCBIfam" id="NF033516">
    <property type="entry name" value="transpos_IS3"/>
    <property type="match status" value="1"/>
</dbReference>
<gene>
    <name evidence="4" type="ORF">NP589_21480</name>
</gene>
<proteinExistence type="predicted"/>
<feature type="compositionally biased region" description="Low complexity" evidence="2">
    <location>
        <begin position="512"/>
        <end position="522"/>
    </location>
</feature>
<dbReference type="Gene3D" id="1.10.10.60">
    <property type="entry name" value="Homeodomain-like"/>
    <property type="match status" value="1"/>
</dbReference>
<feature type="coiled-coil region" evidence="1">
    <location>
        <begin position="118"/>
        <end position="152"/>
    </location>
</feature>
<keyword evidence="5" id="KW-1185">Reference proteome</keyword>
<feature type="domain" description="Integrase catalytic" evidence="3">
    <location>
        <begin position="302"/>
        <end position="468"/>
    </location>
</feature>
<protein>
    <submittedName>
        <fullName evidence="4">IS3 family transposase</fullName>
    </submittedName>
</protein>
<dbReference type="EMBL" id="JANIBL010000139">
    <property type="protein sequence ID" value="MCQ8119996.1"/>
    <property type="molecule type" value="Genomic_DNA"/>
</dbReference>
<organism evidence="4 5">
    <name type="scientific">Methylomonas rosea</name>
    <dbReference type="NCBI Taxonomy" id="2952227"/>
    <lineage>
        <taxon>Bacteria</taxon>
        <taxon>Pseudomonadati</taxon>
        <taxon>Pseudomonadota</taxon>
        <taxon>Gammaproteobacteria</taxon>
        <taxon>Methylococcales</taxon>
        <taxon>Methylococcaceae</taxon>
        <taxon>Methylomonas</taxon>
    </lineage>
</organism>
<dbReference type="PANTHER" id="PTHR46889:SF4">
    <property type="entry name" value="TRANSPOSASE INSO FOR INSERTION SEQUENCE ELEMENT IS911B-RELATED"/>
    <property type="match status" value="1"/>
</dbReference>
<evidence type="ECO:0000313" key="4">
    <source>
        <dbReference type="EMBL" id="MCQ8119996.1"/>
    </source>
</evidence>
<sequence length="528" mass="60223">MSRSKKQYSDEYKEQALAKVYSRGNRSIQAIADELNLSIHTLKTWMSHSPSIDNRPAKSKPAQRPQDWRPEERLLALQESHGLSCEALNAWCRERGVFAHQLAQWKTEFCTATSTGSSREESRNLRSLKAENQRLERELQRKEKALAEAAALLILQKKVPGAVGGRGRMTCLQQRQQLIDSVTEATAAGARQDRACAVLGLSPRTLQRWQAGGTLTEDRRPQRHYTPSHALTEAERAQVLAVANSDEFADLPPSQIVPRLADQGIYLASESTFYRILTAAKQLKHRRSERPSQPRTKPKALSATAPNQLYSWDITYLPAATKGRFYYLYLFLDLFSRQIVGWQVFEEESSHWASELLQDIYHREGLQPQQVVLHSDNGSPMKGATMLATLQRLGVMPSFSRPAVSNDNPYSEALFKTLKYRPPYPLQPFADLTAARHWGADLVQWYNHEHRHSAIGFVTPAQRHAGLDQALLAQRKALYEQAKARQPRRWSRQARRWNRVHTVYLNPERTGTQTLPIPQTRRPPTRTK</sequence>
<comment type="caution">
    <text evidence="4">The sequence shown here is derived from an EMBL/GenBank/DDBJ whole genome shotgun (WGS) entry which is preliminary data.</text>
</comment>
<keyword evidence="1" id="KW-0175">Coiled coil</keyword>
<dbReference type="InterPro" id="IPR001584">
    <property type="entry name" value="Integrase_cat-core"/>
</dbReference>
<dbReference type="InterPro" id="IPR050900">
    <property type="entry name" value="Transposase_IS3/IS150/IS904"/>
</dbReference>
<evidence type="ECO:0000256" key="1">
    <source>
        <dbReference type="SAM" id="Coils"/>
    </source>
</evidence>
<evidence type="ECO:0000313" key="5">
    <source>
        <dbReference type="Proteomes" id="UP001524570"/>
    </source>
</evidence>
<dbReference type="SUPFAM" id="SSF53098">
    <property type="entry name" value="Ribonuclease H-like"/>
    <property type="match status" value="1"/>
</dbReference>
<dbReference type="PANTHER" id="PTHR46889">
    <property type="entry name" value="TRANSPOSASE INSF FOR INSERTION SEQUENCE IS3B-RELATED"/>
    <property type="match status" value="1"/>
</dbReference>
<dbReference type="Pfam" id="PF00665">
    <property type="entry name" value="rve"/>
    <property type="match status" value="1"/>
</dbReference>
<dbReference type="SUPFAM" id="SSF46689">
    <property type="entry name" value="Homeodomain-like"/>
    <property type="match status" value="1"/>
</dbReference>
<dbReference type="Pfam" id="PF13565">
    <property type="entry name" value="HTH_32"/>
    <property type="match status" value="1"/>
</dbReference>
<dbReference type="InterPro" id="IPR036397">
    <property type="entry name" value="RNaseH_sf"/>
</dbReference>